<dbReference type="InterPro" id="IPR003781">
    <property type="entry name" value="CoA-bd"/>
</dbReference>
<dbReference type="AlphaFoldDB" id="A0A369XNN3"/>
<dbReference type="SUPFAM" id="SSF55729">
    <property type="entry name" value="Acyl-CoA N-acyltransferases (Nat)"/>
    <property type="match status" value="1"/>
</dbReference>
<dbReference type="SUPFAM" id="SSF56059">
    <property type="entry name" value="Glutathione synthetase ATP-binding domain-like"/>
    <property type="match status" value="1"/>
</dbReference>
<dbReference type="InterPro" id="IPR032875">
    <property type="entry name" value="Succ_CoA_lig_flav_dom"/>
</dbReference>
<dbReference type="InterPro" id="IPR036291">
    <property type="entry name" value="NAD(P)-bd_dom_sf"/>
</dbReference>
<dbReference type="GO" id="GO:0005524">
    <property type="term" value="F:ATP binding"/>
    <property type="evidence" value="ECO:0007669"/>
    <property type="project" value="UniProtKB-KW"/>
</dbReference>
<evidence type="ECO:0000259" key="4">
    <source>
        <dbReference type="PROSITE" id="PS51186"/>
    </source>
</evidence>
<dbReference type="CDD" id="cd04301">
    <property type="entry name" value="NAT_SF"/>
    <property type="match status" value="1"/>
</dbReference>
<protein>
    <submittedName>
        <fullName evidence="5">GNAT family N-acetyltransferase</fullName>
    </submittedName>
</protein>
<dbReference type="GO" id="GO:0016874">
    <property type="term" value="F:ligase activity"/>
    <property type="evidence" value="ECO:0007669"/>
    <property type="project" value="UniProtKB-KW"/>
</dbReference>
<dbReference type="InterPro" id="IPR051538">
    <property type="entry name" value="Acyl-CoA_Synth/Transferase"/>
</dbReference>
<feature type="domain" description="N-acetyltransferase" evidence="4">
    <location>
        <begin position="726"/>
        <end position="884"/>
    </location>
</feature>
<gene>
    <name evidence="5" type="ORF">DVS81_08245</name>
</gene>
<organism evidence="5 6">
    <name type="scientific">Candidatus Accumulibacter meliphilus</name>
    <dbReference type="NCBI Taxonomy" id="2211374"/>
    <lineage>
        <taxon>Bacteria</taxon>
        <taxon>Pseudomonadati</taxon>
        <taxon>Pseudomonadota</taxon>
        <taxon>Betaproteobacteria</taxon>
        <taxon>Candidatus Accumulibacter</taxon>
    </lineage>
</organism>
<dbReference type="InterPro" id="IPR013815">
    <property type="entry name" value="ATP_grasp_subdomain_1"/>
</dbReference>
<dbReference type="PROSITE" id="PS51186">
    <property type="entry name" value="GNAT"/>
    <property type="match status" value="1"/>
</dbReference>
<dbReference type="GO" id="GO:0016747">
    <property type="term" value="F:acyltransferase activity, transferring groups other than amino-acyl groups"/>
    <property type="evidence" value="ECO:0007669"/>
    <property type="project" value="InterPro"/>
</dbReference>
<sequence>MTIRNLEFLFRPQSVAVVAEPDEPSRYAEVVLRNLGAGGFSGPLISVTARKAWRFAIGAHVRLDGLDVVPDLAVVCAAPDHVPQIISQLGARGTRAVIVGMSLRDRMNSRQIAAAHKAILEAAQPYLIRVLGPGSGGLVVPPKGLNASVAPIVARPGKIALLTQSASITAAVLDRADSKGIGFSLVLHLGASIDIDLADALDWLAADPDTGSILVQFDAVTGGRKFMSAARAAARNKPVVYLRSGRMASRQPASEPFAASAVYEAALRRAGWVRIDTLGDLFEAAEAMARVRSLRVERLTILANGHGLGRIAADTLLASGGQLATLSKDTLKRLGQRLQMRLTPSNPLALPANISAENWAAALAAVLDDRDTDSVLTVCSPSPFAQSTAIATALCKVIEDSGRNVFTCWVGGTAMLEAQRIAAAHGVLSHDSPGKAIAVFLGIVDYQRNRRLLMQMPPSQTDGFSPDITAARTVVAEAIAAGMETLTPVQARRLLHAYGIDSAEYQLARNIDAAIRSADDIGYPVDLGLVLANALPFAALASGLRSPADIHAAVRHLRRIAKTQHPGHRVSNYLLRPSAARSGAPALRLGVADDPVFGPVIFLAPAGAKRSGEGAFVVALPPLNPTLAQDLLARSRFAEELGDDERAALEAALRTALLRLSQLLSDIDELLGVELDPLHVETSGVLALNTRIRIAKSGGKRGLRRFAIRPYPQELEQQVDWNGRQLLIRPIRPEDEIALGDLIRSLDAEDARMRFFAAMRNLPRSQLARFTQIDYDREMALVAIERSSDGVERSLGEVRAVSHPDHAIADFAIVVSSGCKGKGLGRLLLQSLINYARSRGIGELRGETLEGNLRMQHLAQDLGFKLTAGADRGTVDLRLVLCAP</sequence>
<dbReference type="InterPro" id="IPR016181">
    <property type="entry name" value="Acyl_CoA_acyltransferase"/>
</dbReference>
<keyword evidence="1" id="KW-0436">Ligase</keyword>
<reference evidence="5 6" key="1">
    <citation type="submission" date="2018-05" db="EMBL/GenBank/DDBJ databases">
        <title>Integrated omic analyses show evidence that a Ca. Accumulibacter phosphatis strain performs denitrification under micro-aerobic conditions.</title>
        <authorList>
            <person name="Camejo P.Y."/>
            <person name="Katherine M.D."/>
            <person name="Daniel N.R."/>
        </authorList>
    </citation>
    <scope>NUCLEOTIDE SEQUENCE [LARGE SCALE GENOMIC DNA]</scope>
    <source>
        <strain evidence="5">UW-LDO-IC</strain>
    </source>
</reference>
<dbReference type="Gene3D" id="3.40.630.30">
    <property type="match status" value="1"/>
</dbReference>
<evidence type="ECO:0000313" key="5">
    <source>
        <dbReference type="EMBL" id="RDE50970.1"/>
    </source>
</evidence>
<dbReference type="PANTHER" id="PTHR43334:SF1">
    <property type="entry name" value="3-HYDROXYPROPIONATE--COA LIGASE [ADP-FORMING]"/>
    <property type="match status" value="1"/>
</dbReference>
<dbReference type="Pfam" id="PF13380">
    <property type="entry name" value="CoA_binding_2"/>
    <property type="match status" value="1"/>
</dbReference>
<evidence type="ECO:0000256" key="3">
    <source>
        <dbReference type="ARBA" id="ARBA00022840"/>
    </source>
</evidence>
<keyword evidence="3" id="KW-0067">ATP-binding</keyword>
<dbReference type="Gene3D" id="3.40.50.261">
    <property type="entry name" value="Succinyl-CoA synthetase domains"/>
    <property type="match status" value="2"/>
</dbReference>
<dbReference type="Pfam" id="PF13302">
    <property type="entry name" value="Acetyltransf_3"/>
    <property type="match status" value="1"/>
</dbReference>
<comment type="caution">
    <text evidence="5">The sequence shown here is derived from an EMBL/GenBank/DDBJ whole genome shotgun (WGS) entry which is preliminary data.</text>
</comment>
<dbReference type="Gene3D" id="3.30.470.20">
    <property type="entry name" value="ATP-grasp fold, B domain"/>
    <property type="match status" value="1"/>
</dbReference>
<dbReference type="InterPro" id="IPR016102">
    <property type="entry name" value="Succinyl-CoA_synth-like"/>
</dbReference>
<dbReference type="Gene3D" id="3.40.50.720">
    <property type="entry name" value="NAD(P)-binding Rossmann-like Domain"/>
    <property type="match status" value="1"/>
</dbReference>
<dbReference type="EMBL" id="QPGA01000012">
    <property type="protein sequence ID" value="RDE50970.1"/>
    <property type="molecule type" value="Genomic_DNA"/>
</dbReference>
<keyword evidence="2" id="KW-0547">Nucleotide-binding</keyword>
<dbReference type="PANTHER" id="PTHR43334">
    <property type="entry name" value="ACETATE--COA LIGASE [ADP-FORMING]"/>
    <property type="match status" value="1"/>
</dbReference>
<dbReference type="SUPFAM" id="SSF52210">
    <property type="entry name" value="Succinyl-CoA synthetase domains"/>
    <property type="match status" value="2"/>
</dbReference>
<evidence type="ECO:0000256" key="1">
    <source>
        <dbReference type="ARBA" id="ARBA00022598"/>
    </source>
</evidence>
<dbReference type="Pfam" id="PF13607">
    <property type="entry name" value="Succ_CoA_lig"/>
    <property type="match status" value="1"/>
</dbReference>
<proteinExistence type="predicted"/>
<name>A0A369XNN3_9PROT</name>
<dbReference type="Proteomes" id="UP000253831">
    <property type="component" value="Unassembled WGS sequence"/>
</dbReference>
<dbReference type="Gene3D" id="3.30.1490.20">
    <property type="entry name" value="ATP-grasp fold, A domain"/>
    <property type="match status" value="1"/>
</dbReference>
<evidence type="ECO:0000313" key="6">
    <source>
        <dbReference type="Proteomes" id="UP000253831"/>
    </source>
</evidence>
<evidence type="ECO:0000256" key="2">
    <source>
        <dbReference type="ARBA" id="ARBA00022741"/>
    </source>
</evidence>
<dbReference type="InterPro" id="IPR000182">
    <property type="entry name" value="GNAT_dom"/>
</dbReference>
<keyword evidence="5" id="KW-0808">Transferase</keyword>
<dbReference type="SUPFAM" id="SSF51735">
    <property type="entry name" value="NAD(P)-binding Rossmann-fold domains"/>
    <property type="match status" value="1"/>
</dbReference>
<dbReference type="Pfam" id="PF13549">
    <property type="entry name" value="ATP-grasp_5"/>
    <property type="match status" value="1"/>
</dbReference>
<accession>A0A369XNN3</accession>